<proteinExistence type="predicted"/>
<evidence type="ECO:0000256" key="8">
    <source>
        <dbReference type="SAM" id="Phobius"/>
    </source>
</evidence>
<keyword evidence="7 8" id="KW-0472">Membrane</keyword>
<reference evidence="9 10" key="1">
    <citation type="submission" date="2020-08" db="EMBL/GenBank/DDBJ databases">
        <title>Genomic Encyclopedia of Type Strains, Phase IV (KMG-IV): sequencing the most valuable type-strain genomes for metagenomic binning, comparative biology and taxonomic classification.</title>
        <authorList>
            <person name="Goeker M."/>
        </authorList>
    </citation>
    <scope>NUCLEOTIDE SEQUENCE [LARGE SCALE GENOMIC DNA]</scope>
    <source>
        <strain evidence="9 10">DSM 29568</strain>
    </source>
</reference>
<dbReference type="EMBL" id="JACIFO010000013">
    <property type="protein sequence ID" value="MBB4119956.1"/>
    <property type="molecule type" value="Genomic_DNA"/>
</dbReference>
<evidence type="ECO:0000256" key="2">
    <source>
        <dbReference type="ARBA" id="ARBA00022475"/>
    </source>
</evidence>
<feature type="transmembrane region" description="Helical" evidence="8">
    <location>
        <begin position="115"/>
        <end position="141"/>
    </location>
</feature>
<dbReference type="Proteomes" id="UP000553034">
    <property type="component" value="Unassembled WGS sequence"/>
</dbReference>
<feature type="transmembrane region" description="Helical" evidence="8">
    <location>
        <begin position="87"/>
        <end position="108"/>
    </location>
</feature>
<accession>A0A840EWK4</accession>
<name>A0A840EWK4_9FLAO</name>
<dbReference type="NCBIfam" id="TIGR04128">
    <property type="entry name" value="exoso_Fjoh_1448"/>
    <property type="match status" value="1"/>
</dbReference>
<dbReference type="InterPro" id="IPR019127">
    <property type="entry name" value="Exosortase"/>
</dbReference>
<dbReference type="NCBIfam" id="TIGR04178">
    <property type="entry name" value="exo_archaeo"/>
    <property type="match status" value="1"/>
</dbReference>
<evidence type="ECO:0000313" key="9">
    <source>
        <dbReference type="EMBL" id="MBB4119956.1"/>
    </source>
</evidence>
<comment type="caution">
    <text evidence="9">The sequence shown here is derived from an EMBL/GenBank/DDBJ whole genome shotgun (WGS) entry which is preliminary data.</text>
</comment>
<keyword evidence="2" id="KW-1003">Cell membrane</keyword>
<organism evidence="9 10">
    <name type="scientific">Mesonia hippocampi</name>
    <dbReference type="NCBI Taxonomy" id="1628250"/>
    <lineage>
        <taxon>Bacteria</taxon>
        <taxon>Pseudomonadati</taxon>
        <taxon>Bacteroidota</taxon>
        <taxon>Flavobacteriia</taxon>
        <taxon>Flavobacteriales</taxon>
        <taxon>Flavobacteriaceae</taxon>
        <taxon>Mesonia</taxon>
    </lineage>
</organism>
<protein>
    <submittedName>
        <fullName evidence="9">Exosortase family protein XrtF</fullName>
    </submittedName>
</protein>
<keyword evidence="4 8" id="KW-0812">Transmembrane</keyword>
<keyword evidence="5" id="KW-0378">Hydrolase</keyword>
<gene>
    <name evidence="9" type="ORF">GGR32_002268</name>
</gene>
<sequence>MQVLKENKRVILFLMVFVGSYFLLSAVYHWYLSLTFSPMHYPDFITYYVAKQSNDLINTFGYIGQIFPMPNHPAVAQFVNGKHITRVVEGCNAVSVIILFVSFVLAFAKKLKTTLLFIFSGVSIIYALNILRISLLSIGLYEYPEAQTLLHDILFPIVIYGVVLCLWVIWVKIVLKTKGNEE</sequence>
<keyword evidence="10" id="KW-1185">Reference proteome</keyword>
<dbReference type="Pfam" id="PF09721">
    <property type="entry name" value="Exosortase_EpsH"/>
    <property type="match status" value="1"/>
</dbReference>
<dbReference type="InterPro" id="IPR026323">
    <property type="entry name" value="Exosortase-related_prot_XrtF"/>
</dbReference>
<dbReference type="GO" id="GO:0005886">
    <property type="term" value="C:plasma membrane"/>
    <property type="evidence" value="ECO:0007669"/>
    <property type="project" value="UniProtKB-SubCell"/>
</dbReference>
<dbReference type="GO" id="GO:0008233">
    <property type="term" value="F:peptidase activity"/>
    <property type="evidence" value="ECO:0007669"/>
    <property type="project" value="UniProtKB-KW"/>
</dbReference>
<evidence type="ECO:0000256" key="7">
    <source>
        <dbReference type="ARBA" id="ARBA00023136"/>
    </source>
</evidence>
<evidence type="ECO:0000313" key="10">
    <source>
        <dbReference type="Proteomes" id="UP000553034"/>
    </source>
</evidence>
<feature type="transmembrane region" description="Helical" evidence="8">
    <location>
        <begin position="153"/>
        <end position="175"/>
    </location>
</feature>
<comment type="subcellular location">
    <subcellularLocation>
        <location evidence="1">Cell membrane</location>
        <topology evidence="1">Multi-pass membrane protein</topology>
    </subcellularLocation>
</comment>
<keyword evidence="3" id="KW-0645">Protease</keyword>
<dbReference type="GO" id="GO:0006508">
    <property type="term" value="P:proteolysis"/>
    <property type="evidence" value="ECO:0007669"/>
    <property type="project" value="UniProtKB-KW"/>
</dbReference>
<evidence type="ECO:0000256" key="1">
    <source>
        <dbReference type="ARBA" id="ARBA00004651"/>
    </source>
</evidence>
<evidence type="ECO:0000256" key="6">
    <source>
        <dbReference type="ARBA" id="ARBA00022989"/>
    </source>
</evidence>
<evidence type="ECO:0000256" key="3">
    <source>
        <dbReference type="ARBA" id="ARBA00022670"/>
    </source>
</evidence>
<keyword evidence="6 8" id="KW-1133">Transmembrane helix</keyword>
<evidence type="ECO:0000256" key="5">
    <source>
        <dbReference type="ARBA" id="ARBA00022801"/>
    </source>
</evidence>
<dbReference type="InterPro" id="IPR026392">
    <property type="entry name" value="Exo/Archaeosortase_dom"/>
</dbReference>
<evidence type="ECO:0000256" key="4">
    <source>
        <dbReference type="ARBA" id="ARBA00022692"/>
    </source>
</evidence>
<feature type="transmembrane region" description="Helical" evidence="8">
    <location>
        <begin position="12"/>
        <end position="31"/>
    </location>
</feature>
<dbReference type="AlphaFoldDB" id="A0A840EWK4"/>
<dbReference type="RefSeq" id="WP_183478291.1">
    <property type="nucleotide sequence ID" value="NZ_JACIFO010000013.1"/>
</dbReference>